<protein>
    <recommendedName>
        <fullName evidence="3">Ribosomal protein S14</fullName>
    </recommendedName>
</protein>
<sequence length="129" mass="15117">MPWSDAFKKSGVQLCVSENRILSVAGIQDKKAASHRNRSLLQSTLRRDFQSRIARLDSDKRQPPARSYVRSVFRLFCRYRRIRRCKDLQLCTIRNAFCQDERTAPLLSSSYIKVSPSMVTIWARLYIIF</sequence>
<gene>
    <name evidence="1" type="ORF">WA026_008807</name>
</gene>
<organism evidence="1 2">
    <name type="scientific">Henosepilachna vigintioctopunctata</name>
    <dbReference type="NCBI Taxonomy" id="420089"/>
    <lineage>
        <taxon>Eukaryota</taxon>
        <taxon>Metazoa</taxon>
        <taxon>Ecdysozoa</taxon>
        <taxon>Arthropoda</taxon>
        <taxon>Hexapoda</taxon>
        <taxon>Insecta</taxon>
        <taxon>Pterygota</taxon>
        <taxon>Neoptera</taxon>
        <taxon>Endopterygota</taxon>
        <taxon>Coleoptera</taxon>
        <taxon>Polyphaga</taxon>
        <taxon>Cucujiformia</taxon>
        <taxon>Coccinelloidea</taxon>
        <taxon>Coccinellidae</taxon>
        <taxon>Epilachninae</taxon>
        <taxon>Epilachnini</taxon>
        <taxon>Henosepilachna</taxon>
    </lineage>
</organism>
<dbReference type="EMBL" id="JARQZJ010000124">
    <property type="protein sequence ID" value="KAK9889995.1"/>
    <property type="molecule type" value="Genomic_DNA"/>
</dbReference>
<accession>A0AAW1V8S5</accession>
<keyword evidence="2" id="KW-1185">Reference proteome</keyword>
<evidence type="ECO:0000313" key="1">
    <source>
        <dbReference type="EMBL" id="KAK9889995.1"/>
    </source>
</evidence>
<reference evidence="1 2" key="1">
    <citation type="submission" date="2023-03" db="EMBL/GenBank/DDBJ databases">
        <title>Genome insight into feeding habits of ladybird beetles.</title>
        <authorList>
            <person name="Li H.-S."/>
            <person name="Huang Y.-H."/>
            <person name="Pang H."/>
        </authorList>
    </citation>
    <scope>NUCLEOTIDE SEQUENCE [LARGE SCALE GENOMIC DNA]</scope>
    <source>
        <strain evidence="1">SYSU_2023b</strain>
        <tissue evidence="1">Whole body</tissue>
    </source>
</reference>
<name>A0AAW1V8S5_9CUCU</name>
<dbReference type="Proteomes" id="UP001431783">
    <property type="component" value="Unassembled WGS sequence"/>
</dbReference>
<comment type="caution">
    <text evidence="1">The sequence shown here is derived from an EMBL/GenBank/DDBJ whole genome shotgun (WGS) entry which is preliminary data.</text>
</comment>
<proteinExistence type="predicted"/>
<evidence type="ECO:0000313" key="2">
    <source>
        <dbReference type="Proteomes" id="UP001431783"/>
    </source>
</evidence>
<dbReference type="AlphaFoldDB" id="A0AAW1V8S5"/>
<evidence type="ECO:0008006" key="3">
    <source>
        <dbReference type="Google" id="ProtNLM"/>
    </source>
</evidence>